<dbReference type="AlphaFoldDB" id="A0A380MLL0"/>
<evidence type="ECO:0000313" key="4">
    <source>
        <dbReference type="EMBL" id="SUO93202.1"/>
    </source>
</evidence>
<dbReference type="PROSITE" id="PS52016">
    <property type="entry name" value="TONB_DEPENDENT_REC_3"/>
    <property type="match status" value="1"/>
</dbReference>
<sequence length="188" mass="20631">MRHTLLTLAILSATSAHAQNAIRLDAITVEGNKLFNVTPTEQTHEYTAQAATVGTKIPATLRDIPQSVSIITTQNITDRNVQTFDQLARQTTGLRVLSNDDGRSSVYARGYEYDEYSIDGLPAQMESINGNLPNLSAFDRVEVMRGPYGLFNSTTEMGGVVNFVRKRPTETTQAEITGGLSYPKGYQL</sequence>
<dbReference type="GO" id="GO:0015344">
    <property type="term" value="F:siderophore uptake transmembrane transporter activity"/>
    <property type="evidence" value="ECO:0007669"/>
    <property type="project" value="TreeGrafter"/>
</dbReference>
<dbReference type="InterPro" id="IPR039426">
    <property type="entry name" value="TonB-dep_rcpt-like"/>
</dbReference>
<dbReference type="OrthoDB" id="8663017at2"/>
<keyword evidence="1" id="KW-0813">Transport</keyword>
<comment type="similarity">
    <text evidence="1">Belongs to the TonB-dependent receptor family.</text>
</comment>
<dbReference type="Proteomes" id="UP000254601">
    <property type="component" value="Unassembled WGS sequence"/>
</dbReference>
<keyword evidence="4" id="KW-0675">Receptor</keyword>
<keyword evidence="5" id="KW-1185">Reference proteome</keyword>
<evidence type="ECO:0000256" key="2">
    <source>
        <dbReference type="SAM" id="SignalP"/>
    </source>
</evidence>
<name>A0A380MLL0_9GAMM</name>
<dbReference type="InterPro" id="IPR012910">
    <property type="entry name" value="Plug_dom"/>
</dbReference>
<proteinExistence type="inferred from homology"/>
<keyword evidence="1" id="KW-0812">Transmembrane</keyword>
<keyword evidence="1" id="KW-0472">Membrane</keyword>
<dbReference type="EMBL" id="UHIC01000001">
    <property type="protein sequence ID" value="SUO93202.1"/>
    <property type="molecule type" value="Genomic_DNA"/>
</dbReference>
<dbReference type="PANTHER" id="PTHR32552">
    <property type="entry name" value="FERRICHROME IRON RECEPTOR-RELATED"/>
    <property type="match status" value="1"/>
</dbReference>
<dbReference type="SUPFAM" id="SSF56935">
    <property type="entry name" value="Porins"/>
    <property type="match status" value="1"/>
</dbReference>
<dbReference type="Gene3D" id="2.170.130.10">
    <property type="entry name" value="TonB-dependent receptor, plug domain"/>
    <property type="match status" value="1"/>
</dbReference>
<gene>
    <name evidence="4" type="primary">fpvA</name>
    <name evidence="4" type="ORF">NCTC13337_00102</name>
</gene>
<evidence type="ECO:0000259" key="3">
    <source>
        <dbReference type="Pfam" id="PF07715"/>
    </source>
</evidence>
<feature type="domain" description="TonB-dependent receptor plug" evidence="3">
    <location>
        <begin position="61"/>
        <end position="160"/>
    </location>
</feature>
<dbReference type="Pfam" id="PF07715">
    <property type="entry name" value="Plug"/>
    <property type="match status" value="1"/>
</dbReference>
<accession>A0A380MLL0</accession>
<keyword evidence="1" id="KW-0998">Cell outer membrane</keyword>
<evidence type="ECO:0000256" key="1">
    <source>
        <dbReference type="PROSITE-ProRule" id="PRU01360"/>
    </source>
</evidence>
<protein>
    <submittedName>
        <fullName evidence="4">Ferripyoverdine receptor</fullName>
    </submittedName>
</protein>
<organism evidence="4 5">
    <name type="scientific">Suttonella ornithocola</name>
    <dbReference type="NCBI Taxonomy" id="279832"/>
    <lineage>
        <taxon>Bacteria</taxon>
        <taxon>Pseudomonadati</taxon>
        <taxon>Pseudomonadota</taxon>
        <taxon>Gammaproteobacteria</taxon>
        <taxon>Cardiobacteriales</taxon>
        <taxon>Cardiobacteriaceae</taxon>
        <taxon>Suttonella</taxon>
    </lineage>
</organism>
<comment type="subcellular location">
    <subcellularLocation>
        <location evidence="1">Cell outer membrane</location>
        <topology evidence="1">Multi-pass membrane protein</topology>
    </subcellularLocation>
</comment>
<feature type="chain" id="PRO_5016673256" evidence="2">
    <location>
        <begin position="19"/>
        <end position="188"/>
    </location>
</feature>
<keyword evidence="2" id="KW-0732">Signal</keyword>
<feature type="signal peptide" evidence="2">
    <location>
        <begin position="1"/>
        <end position="18"/>
    </location>
</feature>
<reference evidence="4 5" key="1">
    <citation type="submission" date="2018-06" db="EMBL/GenBank/DDBJ databases">
        <authorList>
            <consortium name="Pathogen Informatics"/>
            <person name="Doyle S."/>
        </authorList>
    </citation>
    <scope>NUCLEOTIDE SEQUENCE [LARGE SCALE GENOMIC DNA]</scope>
    <source>
        <strain evidence="4 5">NCTC13337</strain>
    </source>
</reference>
<evidence type="ECO:0000313" key="5">
    <source>
        <dbReference type="Proteomes" id="UP000254601"/>
    </source>
</evidence>
<keyword evidence="1" id="KW-1134">Transmembrane beta strand</keyword>
<dbReference type="InterPro" id="IPR037066">
    <property type="entry name" value="Plug_dom_sf"/>
</dbReference>
<dbReference type="GO" id="GO:0009279">
    <property type="term" value="C:cell outer membrane"/>
    <property type="evidence" value="ECO:0007669"/>
    <property type="project" value="UniProtKB-SubCell"/>
</dbReference>
<dbReference type="PANTHER" id="PTHR32552:SF74">
    <property type="entry name" value="HYDROXAMATE SIDEROPHORE RECEPTOR FHUE"/>
    <property type="match status" value="1"/>
</dbReference>